<dbReference type="Proteomes" id="UP000024816">
    <property type="component" value="Unassembled WGS sequence"/>
</dbReference>
<dbReference type="InterPro" id="IPR003439">
    <property type="entry name" value="ABC_transporter-like_ATP-bd"/>
</dbReference>
<evidence type="ECO:0000256" key="1">
    <source>
        <dbReference type="ARBA" id="ARBA00022448"/>
    </source>
</evidence>
<reference evidence="6 7" key="1">
    <citation type="journal article" date="2014" name="Antonie Van Leeuwenhoek">
        <title>Hyphomonas beringensis sp. nov. and Hyphomonas chukchiensis sp. nov., isolated from surface seawater of the Bering Sea and Chukchi Sea.</title>
        <authorList>
            <person name="Li C."/>
            <person name="Lai Q."/>
            <person name="Li G."/>
            <person name="Dong C."/>
            <person name="Wang J."/>
            <person name="Liao Y."/>
            <person name="Shao Z."/>
        </authorList>
    </citation>
    <scope>NUCLEOTIDE SEQUENCE [LARGE SCALE GENOMIC DNA]</scope>
    <source>
        <strain evidence="6 7">VP2</strain>
    </source>
</reference>
<dbReference type="PATRIC" id="fig|1280952.3.peg.1213"/>
<dbReference type="InterPro" id="IPR050763">
    <property type="entry name" value="ABC_transporter_ATP-binding"/>
</dbReference>
<evidence type="ECO:0000256" key="3">
    <source>
        <dbReference type="ARBA" id="ARBA00022840"/>
    </source>
</evidence>
<dbReference type="SUPFAM" id="SSF52540">
    <property type="entry name" value="P-loop containing nucleoside triphosphate hydrolases"/>
    <property type="match status" value="1"/>
</dbReference>
<evidence type="ECO:0000259" key="5">
    <source>
        <dbReference type="PROSITE" id="PS50893"/>
    </source>
</evidence>
<accession>A0A059FH22</accession>
<feature type="domain" description="ABC transporter" evidence="5">
    <location>
        <begin position="41"/>
        <end position="270"/>
    </location>
</feature>
<sequence length="333" mass="36698">MSHSGRSGGTTGVLAITPNSKKLSKDNKDKGMEPHTGADIIDVRNLVYTYPKTTKPAVNGVSFAVRKGEVFGLLGPSGAGKSTIQKVLTHQFRRLQSGSVTILDRGIESWGADYYERIGVGFELPNHFLRLTGAENLRFFASLYKSKTRDPMELMEMVGLGKAADVRVSDYSKGMMMRLNFIRALLHDPDLLFFDEPTSGLDPVNARIVKQIIRDQQAMGKTVVLTTHNMFDVEELCDRCGFMVRGNMAALDSVEALKARYGQRNVKVTYLNSNGQPHNEVFPLDGLGANASFQSALRDHEIQTIHSQEATLDQVFVEVTGVNLEADSEEVAP</sequence>
<dbReference type="SMART" id="SM00382">
    <property type="entry name" value="AAA"/>
    <property type="match status" value="1"/>
</dbReference>
<evidence type="ECO:0000313" key="7">
    <source>
        <dbReference type="Proteomes" id="UP000024816"/>
    </source>
</evidence>
<dbReference type="Pfam" id="PF00005">
    <property type="entry name" value="ABC_tran"/>
    <property type="match status" value="1"/>
</dbReference>
<comment type="caution">
    <text evidence="6">The sequence shown here is derived from an EMBL/GenBank/DDBJ whole genome shotgun (WGS) entry which is preliminary data.</text>
</comment>
<dbReference type="eggNOG" id="COG1131">
    <property type="taxonomic scope" value="Bacteria"/>
</dbReference>
<evidence type="ECO:0000256" key="4">
    <source>
        <dbReference type="SAM" id="MobiDB-lite"/>
    </source>
</evidence>
<gene>
    <name evidence="6" type="ORF">HJA_06112</name>
</gene>
<dbReference type="Gene3D" id="3.40.50.300">
    <property type="entry name" value="P-loop containing nucleotide triphosphate hydrolases"/>
    <property type="match status" value="1"/>
</dbReference>
<keyword evidence="3" id="KW-0067">ATP-binding</keyword>
<dbReference type="STRING" id="1280952.HJA_06112"/>
<dbReference type="InterPro" id="IPR003593">
    <property type="entry name" value="AAA+_ATPase"/>
</dbReference>
<feature type="compositionally biased region" description="Gly residues" evidence="4">
    <location>
        <begin position="1"/>
        <end position="11"/>
    </location>
</feature>
<dbReference type="AlphaFoldDB" id="A0A059FH22"/>
<dbReference type="EMBL" id="ARYJ01000003">
    <property type="protein sequence ID" value="KCZ89803.1"/>
    <property type="molecule type" value="Genomic_DNA"/>
</dbReference>
<evidence type="ECO:0000256" key="2">
    <source>
        <dbReference type="ARBA" id="ARBA00022741"/>
    </source>
</evidence>
<dbReference type="InterPro" id="IPR017871">
    <property type="entry name" value="ABC_transporter-like_CS"/>
</dbReference>
<evidence type="ECO:0000313" key="6">
    <source>
        <dbReference type="EMBL" id="KCZ89803.1"/>
    </source>
</evidence>
<dbReference type="PROSITE" id="PS00211">
    <property type="entry name" value="ABC_TRANSPORTER_1"/>
    <property type="match status" value="1"/>
</dbReference>
<dbReference type="PANTHER" id="PTHR42711">
    <property type="entry name" value="ABC TRANSPORTER ATP-BINDING PROTEIN"/>
    <property type="match status" value="1"/>
</dbReference>
<dbReference type="InterPro" id="IPR027417">
    <property type="entry name" value="P-loop_NTPase"/>
</dbReference>
<name>A0A059FH22_9PROT</name>
<dbReference type="PROSITE" id="PS50893">
    <property type="entry name" value="ABC_TRANSPORTER_2"/>
    <property type="match status" value="1"/>
</dbReference>
<organism evidence="6 7">
    <name type="scientific">Hyphomonas jannaschiana VP2</name>
    <dbReference type="NCBI Taxonomy" id="1280952"/>
    <lineage>
        <taxon>Bacteria</taxon>
        <taxon>Pseudomonadati</taxon>
        <taxon>Pseudomonadota</taxon>
        <taxon>Alphaproteobacteria</taxon>
        <taxon>Hyphomonadales</taxon>
        <taxon>Hyphomonadaceae</taxon>
        <taxon>Hyphomonas</taxon>
    </lineage>
</organism>
<feature type="region of interest" description="Disordered" evidence="4">
    <location>
        <begin position="1"/>
        <end position="35"/>
    </location>
</feature>
<dbReference type="GO" id="GO:0016887">
    <property type="term" value="F:ATP hydrolysis activity"/>
    <property type="evidence" value="ECO:0007669"/>
    <property type="project" value="InterPro"/>
</dbReference>
<feature type="compositionally biased region" description="Basic and acidic residues" evidence="4">
    <location>
        <begin position="23"/>
        <end position="33"/>
    </location>
</feature>
<protein>
    <submittedName>
        <fullName evidence="6">ABC transporter--like protein</fullName>
    </submittedName>
</protein>
<proteinExistence type="predicted"/>
<dbReference type="PANTHER" id="PTHR42711:SF18">
    <property type="entry name" value="ABC TRANSPORTER, ATP-BINDING PROTEIN"/>
    <property type="match status" value="1"/>
</dbReference>
<keyword evidence="2" id="KW-0547">Nucleotide-binding</keyword>
<dbReference type="GO" id="GO:0005524">
    <property type="term" value="F:ATP binding"/>
    <property type="evidence" value="ECO:0007669"/>
    <property type="project" value="UniProtKB-KW"/>
</dbReference>
<keyword evidence="1" id="KW-0813">Transport</keyword>
<keyword evidence="7" id="KW-1185">Reference proteome</keyword>